<dbReference type="InterPro" id="IPR014752">
    <property type="entry name" value="Arrestin-like_C"/>
</dbReference>
<organism evidence="1 2">
    <name type="scientific">Angomonas deanei</name>
    <dbReference type="NCBI Taxonomy" id="59799"/>
    <lineage>
        <taxon>Eukaryota</taxon>
        <taxon>Discoba</taxon>
        <taxon>Euglenozoa</taxon>
        <taxon>Kinetoplastea</taxon>
        <taxon>Metakinetoplastina</taxon>
        <taxon>Trypanosomatida</taxon>
        <taxon>Trypanosomatidae</taxon>
        <taxon>Strigomonadinae</taxon>
        <taxon>Angomonas</taxon>
    </lineage>
</organism>
<accession>A0A7G2CHL6</accession>
<reference evidence="1 2" key="1">
    <citation type="submission" date="2020-08" db="EMBL/GenBank/DDBJ databases">
        <authorList>
            <person name="Newling K."/>
            <person name="Davey J."/>
            <person name="Forrester S."/>
        </authorList>
    </citation>
    <scope>NUCLEOTIDE SEQUENCE [LARGE SCALE GENOMIC DNA]</scope>
    <source>
        <strain evidence="2">Crithidia deanei Carvalho (ATCC PRA-265)</strain>
    </source>
</reference>
<gene>
    <name evidence="1" type="ORF">ADEAN_000589200</name>
</gene>
<evidence type="ECO:0000313" key="2">
    <source>
        <dbReference type="Proteomes" id="UP000515908"/>
    </source>
</evidence>
<dbReference type="VEuPathDB" id="TriTrypDB:ADEAN_000589200"/>
<keyword evidence="2" id="KW-1185">Reference proteome</keyword>
<sequence>MQNPIGAPTSNPKRVKIKKETTPPYYNIKLKTNCQDFLPGDIVSGKIEISQNMNIRMKGAASPPLLIVEKIEVVMRIVEIGYNKKERKARNAVETLEGKAYYYDNKFIHLDVGQTVYNSDSVTAGTHPDDGYPFSLAVPPTAPPTYNFRHKEFHAQLTCEVFAEVELSIHTSSYAQPIITKQTSPAVPLTVWNGISATALDEQRESGDQLLLPVVRSPVLLQVKEQSEDSSSSRGATQSDLRGTTKREGQVYYALETGVRLRHGTVVLHGASEKRTGEIAIRNCSPHPFPIKSITIKISESIQLRGIGRLQSFTKGGCVRPVEGIVLEHFQFGGKEEKGPYEGLLSIPPYERIVIPFEFSLALTEAKAGKESRAPLKDLPNNNTTRSLCYSTFSTKMFATKTFMSVDFATFHDKRNGVKVLKIANLPNYGNVLVVASVVNDNEDAVTAFPIAYQERIRVAELMAPISSSSTELDSEGDFEMDVPIDVE</sequence>
<protein>
    <submittedName>
        <fullName evidence="1">Uncharacterized protein</fullName>
    </submittedName>
</protein>
<dbReference type="AlphaFoldDB" id="A0A7G2CHL6"/>
<evidence type="ECO:0000313" key="1">
    <source>
        <dbReference type="EMBL" id="CAD2218404.1"/>
    </source>
</evidence>
<dbReference type="EMBL" id="LR877155">
    <property type="protein sequence ID" value="CAD2218404.1"/>
    <property type="molecule type" value="Genomic_DNA"/>
</dbReference>
<name>A0A7G2CHL6_9TRYP</name>
<dbReference type="Proteomes" id="UP000515908">
    <property type="component" value="Chromosome 11"/>
</dbReference>
<proteinExistence type="predicted"/>
<dbReference type="Gene3D" id="2.60.40.640">
    <property type="match status" value="1"/>
</dbReference>